<dbReference type="RefSeq" id="WP_034706160.1">
    <property type="nucleotide sequence ID" value="NZ_JPRO01000014.1"/>
</dbReference>
<dbReference type="SUPFAM" id="SSF56601">
    <property type="entry name" value="beta-lactamase/transpeptidase-like"/>
    <property type="match status" value="1"/>
</dbReference>
<feature type="chain" id="PRO_5001800736" evidence="1">
    <location>
        <begin position="23"/>
        <end position="349"/>
    </location>
</feature>
<feature type="signal peptide" evidence="1">
    <location>
        <begin position="1"/>
        <end position="22"/>
    </location>
</feature>
<proteinExistence type="predicted"/>
<sequence length="349" mass="39162">MKPVIGILCSAAILFTACQSYAQNKNDYTRRIDSLIQSPTSPRPFNGVILITQNGKTKYSKAYGFEDSRTKVPVKMNDQFEIMSNTKQITSVLLLKQFEKGKIDLQAPIKKYLPSLTQPWADSVTVHQLLNHSHGIDDLEKPLLFKPGTQFKYGNLSNILLGKIIENVSGTSYIRLASSLFKELHMNSTFCYSKNNRRNLVSGHMNKDNKFTPVENSFISDENVPADGVITTAEDLVLWNSLLHKGKILNPKSYHLMTSSSMMSQHDVFGKDKMGYGYNIRIVKDNGISFLGHTGLGDGFASLNIYIPGSDVSIIVLENQMSENSGLFYYYETLIKDFVLKSSLVKTKK</sequence>
<dbReference type="eggNOG" id="COG1680">
    <property type="taxonomic scope" value="Bacteria"/>
</dbReference>
<comment type="caution">
    <text evidence="3">The sequence shown here is derived from an EMBL/GenBank/DDBJ whole genome shotgun (WGS) entry which is preliminary data.</text>
</comment>
<dbReference type="OrthoDB" id="9793489at2"/>
<dbReference type="PANTHER" id="PTHR46825">
    <property type="entry name" value="D-ALANYL-D-ALANINE-CARBOXYPEPTIDASE/ENDOPEPTIDASE AMPH"/>
    <property type="match status" value="1"/>
</dbReference>
<accession>A0A085ZBN8</accession>
<dbReference type="InterPro" id="IPR001466">
    <property type="entry name" value="Beta-lactam-related"/>
</dbReference>
<dbReference type="Proteomes" id="UP000028703">
    <property type="component" value="Unassembled WGS sequence"/>
</dbReference>
<name>A0A085ZBN8_9FLAO</name>
<evidence type="ECO:0000259" key="2">
    <source>
        <dbReference type="Pfam" id="PF00144"/>
    </source>
</evidence>
<keyword evidence="1" id="KW-0732">Signal</keyword>
<dbReference type="Pfam" id="PF00144">
    <property type="entry name" value="Beta-lactamase"/>
    <property type="match status" value="1"/>
</dbReference>
<evidence type="ECO:0000313" key="4">
    <source>
        <dbReference type="Proteomes" id="UP000028703"/>
    </source>
</evidence>
<dbReference type="EMBL" id="JPRO01000014">
    <property type="protein sequence ID" value="KFF01852.1"/>
    <property type="molecule type" value="Genomic_DNA"/>
</dbReference>
<gene>
    <name evidence="3" type="ORF">IX38_15255</name>
</gene>
<dbReference type="STRING" id="421531.IX38_15255"/>
<dbReference type="InterPro" id="IPR050491">
    <property type="entry name" value="AmpC-like"/>
</dbReference>
<dbReference type="AlphaFoldDB" id="A0A085ZBN8"/>
<feature type="domain" description="Beta-lactamase-related" evidence="2">
    <location>
        <begin position="48"/>
        <end position="324"/>
    </location>
</feature>
<dbReference type="Gene3D" id="3.40.710.10">
    <property type="entry name" value="DD-peptidase/beta-lactamase superfamily"/>
    <property type="match status" value="1"/>
</dbReference>
<dbReference type="PANTHER" id="PTHR46825:SF9">
    <property type="entry name" value="BETA-LACTAMASE-RELATED DOMAIN-CONTAINING PROTEIN"/>
    <property type="match status" value="1"/>
</dbReference>
<evidence type="ECO:0000313" key="3">
    <source>
        <dbReference type="EMBL" id="KFF01852.1"/>
    </source>
</evidence>
<evidence type="ECO:0000256" key="1">
    <source>
        <dbReference type="SAM" id="SignalP"/>
    </source>
</evidence>
<dbReference type="PROSITE" id="PS51257">
    <property type="entry name" value="PROKAR_LIPOPROTEIN"/>
    <property type="match status" value="1"/>
</dbReference>
<dbReference type="InterPro" id="IPR012338">
    <property type="entry name" value="Beta-lactam/transpept-like"/>
</dbReference>
<organism evidence="3 4">
    <name type="scientific">Chryseobacterium luteum</name>
    <dbReference type="NCBI Taxonomy" id="421531"/>
    <lineage>
        <taxon>Bacteria</taxon>
        <taxon>Pseudomonadati</taxon>
        <taxon>Bacteroidota</taxon>
        <taxon>Flavobacteriia</taxon>
        <taxon>Flavobacteriales</taxon>
        <taxon>Weeksellaceae</taxon>
        <taxon>Chryseobacterium group</taxon>
        <taxon>Chryseobacterium</taxon>
    </lineage>
</organism>
<keyword evidence="4" id="KW-1185">Reference proteome</keyword>
<reference evidence="3 4" key="1">
    <citation type="submission" date="2014-07" db="EMBL/GenBank/DDBJ databases">
        <title>Genome of Chryseobacterium luteum DSM 18605.</title>
        <authorList>
            <person name="Stropko S.J."/>
            <person name="Pipes S.E."/>
            <person name="Newman J.D."/>
        </authorList>
    </citation>
    <scope>NUCLEOTIDE SEQUENCE [LARGE SCALE GENOMIC DNA]</scope>
    <source>
        <strain evidence="3 4">DSM 18605</strain>
    </source>
</reference>
<protein>
    <submittedName>
        <fullName evidence="3">Beta-lactamase</fullName>
    </submittedName>
</protein>